<dbReference type="KEGG" id="pda:103706437"/>
<sequence>MPGSRLLSCPLLLRSRSLRAAPACRIRLPPLHSNNAYNAELHLLQCLSRGDLAEARRILDETPSVVRWTAALSRFARDGLLDEARALFDLIPRRNLVTWNALLSAYARAGHLPAALDLFRRMPARNVVSYTSLLSALARAGRIHEALSLFHSMPDRNAISYNAMISGLVRNGNLDCARMLFDEMPHRTAASWNALLAGYAERGQMAEARGLFDAMAASADVVSWTTMIAGYTRAGDVWEAYDLFRTMIPARNVVSWTAMIGGFAWNGHHQEALLLFLDMNRTADVKPNGETIVSLIFASAGMGYPRLGKQVHAYSLVHGMDGCDDEGRISKGLIHMYSRLGTMNWAHHIFNQNIRTCDAVCWNSMIEGYIKIGRLEEARRLFDAITVDPEGLTWVTMIVTWTTMVAAYFDAGDVVEARRLFNLMPERDATAWTAVISGLVRNEMIPEAFEAFEEMRSTGCAPADHALASLLGAVGSVARLEIGEQIHGLVIKTRPDCGPGSDTVLCNALVAMYAKSGDVEAARRVFDGMVSRDVVTWNGIIMGMAHHGRAHEALQMFDAMHREGVGPDGVTCLGVLTACGHAGLVDRGMEVFRFMVDRVGWEVGPEHYASVVDMLGRARLFEEAERFARGMPVEAGVEVWGALLGTCGMKGVRGTGERAARRVLEMDPMNGAAHVALCHVYAGRGEYTEEWEVRREMGRKGVRKRPGCSWIGVRGIVHVFLCGDRSHPRTDEIYALLAGDNWKH</sequence>
<evidence type="ECO:0000256" key="2">
    <source>
        <dbReference type="PROSITE-ProRule" id="PRU00708"/>
    </source>
</evidence>
<dbReference type="PROSITE" id="PS51375">
    <property type="entry name" value="PPR"/>
    <property type="match status" value="8"/>
</dbReference>
<feature type="repeat" description="PPR" evidence="2">
    <location>
        <begin position="95"/>
        <end position="129"/>
    </location>
</feature>
<feature type="repeat" description="PPR" evidence="2">
    <location>
        <begin position="157"/>
        <end position="191"/>
    </location>
</feature>
<dbReference type="SUPFAM" id="SSF48452">
    <property type="entry name" value="TPR-like"/>
    <property type="match status" value="1"/>
</dbReference>
<dbReference type="GeneID" id="103706437"/>
<reference evidence="4" key="2">
    <citation type="submission" date="2025-08" db="UniProtKB">
        <authorList>
            <consortium name="RefSeq"/>
        </authorList>
    </citation>
    <scope>IDENTIFICATION</scope>
    <source>
        <tissue evidence="4">Young leaves</tissue>
    </source>
</reference>
<feature type="repeat" description="PPR" evidence="2">
    <location>
        <begin position="502"/>
        <end position="532"/>
    </location>
</feature>
<dbReference type="Pfam" id="PF01535">
    <property type="entry name" value="PPR"/>
    <property type="match status" value="8"/>
</dbReference>
<feature type="repeat" description="PPR" evidence="2">
    <location>
        <begin position="428"/>
        <end position="462"/>
    </location>
</feature>
<accession>A0A8B7BZX1</accession>
<keyword evidence="1" id="KW-0677">Repeat</keyword>
<dbReference type="GO" id="GO:0009451">
    <property type="term" value="P:RNA modification"/>
    <property type="evidence" value="ECO:0007669"/>
    <property type="project" value="InterPro"/>
</dbReference>
<dbReference type="OrthoDB" id="757703at2759"/>
<evidence type="ECO:0000313" key="3">
    <source>
        <dbReference type="Proteomes" id="UP000228380"/>
    </source>
</evidence>
<organism evidence="3 4">
    <name type="scientific">Phoenix dactylifera</name>
    <name type="common">Date palm</name>
    <dbReference type="NCBI Taxonomy" id="42345"/>
    <lineage>
        <taxon>Eukaryota</taxon>
        <taxon>Viridiplantae</taxon>
        <taxon>Streptophyta</taxon>
        <taxon>Embryophyta</taxon>
        <taxon>Tracheophyta</taxon>
        <taxon>Spermatophyta</taxon>
        <taxon>Magnoliopsida</taxon>
        <taxon>Liliopsida</taxon>
        <taxon>Arecaceae</taxon>
        <taxon>Coryphoideae</taxon>
        <taxon>Phoeniceae</taxon>
        <taxon>Phoenix</taxon>
    </lineage>
</organism>
<dbReference type="PANTHER" id="PTHR47926">
    <property type="entry name" value="PENTATRICOPEPTIDE REPEAT-CONTAINING PROTEIN"/>
    <property type="match status" value="1"/>
</dbReference>
<gene>
    <name evidence="4" type="primary">LOC103706437</name>
</gene>
<dbReference type="InterPro" id="IPR011990">
    <property type="entry name" value="TPR-like_helical_dom_sf"/>
</dbReference>
<dbReference type="FunFam" id="1.25.40.10:FF:000090">
    <property type="entry name" value="Pentatricopeptide repeat-containing protein, chloroplastic"/>
    <property type="match status" value="1"/>
</dbReference>
<dbReference type="GO" id="GO:0003723">
    <property type="term" value="F:RNA binding"/>
    <property type="evidence" value="ECO:0007669"/>
    <property type="project" value="InterPro"/>
</dbReference>
<dbReference type="InterPro" id="IPR046960">
    <property type="entry name" value="PPR_At4g14850-like_plant"/>
</dbReference>
<dbReference type="InterPro" id="IPR046848">
    <property type="entry name" value="E_motif"/>
</dbReference>
<evidence type="ECO:0000313" key="4">
    <source>
        <dbReference type="RefSeq" id="XP_008788755.2"/>
    </source>
</evidence>
<feature type="repeat" description="PPR" evidence="2">
    <location>
        <begin position="220"/>
        <end position="254"/>
    </location>
</feature>
<dbReference type="Pfam" id="PF20431">
    <property type="entry name" value="E_motif"/>
    <property type="match status" value="1"/>
</dbReference>
<feature type="repeat" description="PPR" evidence="2">
    <location>
        <begin position="533"/>
        <end position="567"/>
    </location>
</feature>
<reference evidence="3" key="1">
    <citation type="journal article" date="2019" name="Nat. Commun.">
        <title>Genome-wide association mapping of date palm fruit traits.</title>
        <authorList>
            <person name="Hazzouri K.M."/>
            <person name="Gros-Balthazard M."/>
            <person name="Flowers J.M."/>
            <person name="Copetti D."/>
            <person name="Lemansour A."/>
            <person name="Lebrun M."/>
            <person name="Masmoudi K."/>
            <person name="Ferrand S."/>
            <person name="Dhar M.I."/>
            <person name="Fresquez Z.A."/>
            <person name="Rosas U."/>
            <person name="Zhang J."/>
            <person name="Talag J."/>
            <person name="Lee S."/>
            <person name="Kudrna D."/>
            <person name="Powell R.F."/>
            <person name="Leitch I.J."/>
            <person name="Krueger R.R."/>
            <person name="Wing R.A."/>
            <person name="Amiri K.M.A."/>
            <person name="Purugganan M.D."/>
        </authorList>
    </citation>
    <scope>NUCLEOTIDE SEQUENCE [LARGE SCALE GENOMIC DNA]</scope>
    <source>
        <strain evidence="3">cv. Khalas</strain>
    </source>
</reference>
<proteinExistence type="predicted"/>
<name>A0A8B7BZX1_PHODC</name>
<dbReference type="InterPro" id="IPR002885">
    <property type="entry name" value="PPR_rpt"/>
</dbReference>
<dbReference type="RefSeq" id="XP_008788755.2">
    <property type="nucleotide sequence ID" value="XM_008790533.2"/>
</dbReference>
<dbReference type="Gene3D" id="1.25.40.10">
    <property type="entry name" value="Tetratricopeptide repeat domain"/>
    <property type="match status" value="7"/>
</dbReference>
<dbReference type="AlphaFoldDB" id="A0A8B7BZX1"/>
<dbReference type="Proteomes" id="UP000228380">
    <property type="component" value="Chromosome 17"/>
</dbReference>
<keyword evidence="3" id="KW-1185">Reference proteome</keyword>
<feature type="repeat" description="PPR" evidence="2">
    <location>
        <begin position="397"/>
        <end position="427"/>
    </location>
</feature>
<dbReference type="NCBIfam" id="TIGR00756">
    <property type="entry name" value="PPR"/>
    <property type="match status" value="10"/>
</dbReference>
<dbReference type="Pfam" id="PF12854">
    <property type="entry name" value="PPR_1"/>
    <property type="match status" value="2"/>
</dbReference>
<protein>
    <submittedName>
        <fullName evidence="4">Pentatricopeptide repeat-containing protein At1g32415, mitochondrial</fullName>
    </submittedName>
</protein>
<feature type="repeat" description="PPR" evidence="2">
    <location>
        <begin position="358"/>
        <end position="388"/>
    </location>
</feature>
<evidence type="ECO:0000256" key="1">
    <source>
        <dbReference type="ARBA" id="ARBA00022737"/>
    </source>
</evidence>
<dbReference type="PANTHER" id="PTHR47926:SF380">
    <property type="entry name" value="PENTATRICOPEPTIDE REPEAT-CONTAINING PROTEIN"/>
    <property type="match status" value="1"/>
</dbReference>
<dbReference type="Pfam" id="PF13041">
    <property type="entry name" value="PPR_2"/>
    <property type="match status" value="1"/>
</dbReference>